<evidence type="ECO:0000256" key="4">
    <source>
        <dbReference type="ARBA" id="ARBA00022989"/>
    </source>
</evidence>
<keyword evidence="5 9" id="KW-0297">G-protein coupled receptor</keyword>
<dbReference type="Gene3D" id="1.20.1070.10">
    <property type="entry name" value="Rhodopsin 7-helix transmembrane proteins"/>
    <property type="match status" value="2"/>
</dbReference>
<evidence type="ECO:0000256" key="8">
    <source>
        <dbReference type="ARBA" id="ARBA00023224"/>
    </source>
</evidence>
<reference evidence="12 13" key="1">
    <citation type="submission" date="2022-05" db="EMBL/GenBank/DDBJ databases">
        <authorList>
            <consortium name="Genoscope - CEA"/>
            <person name="William W."/>
        </authorList>
    </citation>
    <scope>NUCLEOTIDE SEQUENCE [LARGE SCALE GENOMIC DNA]</scope>
</reference>
<protein>
    <recommendedName>
        <fullName evidence="11">G-protein coupled receptors family 1 profile domain-containing protein</fullName>
    </recommendedName>
</protein>
<feature type="transmembrane region" description="Helical" evidence="10">
    <location>
        <begin position="151"/>
        <end position="172"/>
    </location>
</feature>
<feature type="transmembrane region" description="Helical" evidence="10">
    <location>
        <begin position="352"/>
        <end position="370"/>
    </location>
</feature>
<dbReference type="SUPFAM" id="SSF81321">
    <property type="entry name" value="Family A G protein-coupled receptor-like"/>
    <property type="match status" value="2"/>
</dbReference>
<feature type="transmembrane region" description="Helical" evidence="10">
    <location>
        <begin position="417"/>
        <end position="437"/>
    </location>
</feature>
<dbReference type="InterPro" id="IPR017452">
    <property type="entry name" value="GPCR_Rhodpsn_7TM"/>
</dbReference>
<evidence type="ECO:0000256" key="9">
    <source>
        <dbReference type="RuleBase" id="RU000688"/>
    </source>
</evidence>
<feature type="transmembrane region" description="Helical" evidence="10">
    <location>
        <begin position="312"/>
        <end position="332"/>
    </location>
</feature>
<dbReference type="InterPro" id="IPR050569">
    <property type="entry name" value="TAAR"/>
</dbReference>
<proteinExistence type="inferred from homology"/>
<evidence type="ECO:0000256" key="2">
    <source>
        <dbReference type="ARBA" id="ARBA00022475"/>
    </source>
</evidence>
<evidence type="ECO:0000259" key="11">
    <source>
        <dbReference type="PROSITE" id="PS50262"/>
    </source>
</evidence>
<feature type="domain" description="G-protein coupled receptors family 1 profile" evidence="11">
    <location>
        <begin position="26"/>
        <end position="296"/>
    </location>
</feature>
<feature type="transmembrane region" description="Helical" evidence="10">
    <location>
        <begin position="125"/>
        <end position="145"/>
    </location>
</feature>
<evidence type="ECO:0000256" key="3">
    <source>
        <dbReference type="ARBA" id="ARBA00022692"/>
    </source>
</evidence>
<keyword evidence="13" id="KW-1185">Reference proteome</keyword>
<dbReference type="PROSITE" id="PS00237">
    <property type="entry name" value="G_PROTEIN_RECEP_F1_1"/>
    <property type="match status" value="2"/>
</dbReference>
<keyword evidence="3 9" id="KW-0812">Transmembrane</keyword>
<keyword evidence="6 10" id="KW-0472">Membrane</keyword>
<organism evidence="12 13">
    <name type="scientific">Porites evermanni</name>
    <dbReference type="NCBI Taxonomy" id="104178"/>
    <lineage>
        <taxon>Eukaryota</taxon>
        <taxon>Metazoa</taxon>
        <taxon>Cnidaria</taxon>
        <taxon>Anthozoa</taxon>
        <taxon>Hexacorallia</taxon>
        <taxon>Scleractinia</taxon>
        <taxon>Fungiina</taxon>
        <taxon>Poritidae</taxon>
        <taxon>Porites</taxon>
    </lineage>
</organism>
<feature type="transmembrane region" description="Helical" evidence="10">
    <location>
        <begin position="477"/>
        <end position="495"/>
    </location>
</feature>
<evidence type="ECO:0000256" key="5">
    <source>
        <dbReference type="ARBA" id="ARBA00023040"/>
    </source>
</evidence>
<dbReference type="PANTHER" id="PTHR24249:SF372">
    <property type="entry name" value="G-PROTEIN COUPLED RECEPTORS FAMILY 1 PROFILE DOMAIN-CONTAINING PROTEIN"/>
    <property type="match status" value="1"/>
</dbReference>
<feature type="transmembrane region" description="Helical" evidence="10">
    <location>
        <begin position="46"/>
        <end position="66"/>
    </location>
</feature>
<comment type="subcellular location">
    <subcellularLocation>
        <location evidence="1">Cell membrane</location>
        <topology evidence="1">Multi-pass membrane protein</topology>
    </subcellularLocation>
</comment>
<comment type="similarity">
    <text evidence="9">Belongs to the G-protein coupled receptor 1 family.</text>
</comment>
<dbReference type="PROSITE" id="PS50262">
    <property type="entry name" value="G_PROTEIN_RECEP_F1_2"/>
    <property type="match status" value="2"/>
</dbReference>
<comment type="caution">
    <text evidence="12">The sequence shown here is derived from an EMBL/GenBank/DDBJ whole genome shotgun (WGS) entry which is preliminary data.</text>
</comment>
<dbReference type="Pfam" id="PF00001">
    <property type="entry name" value="7tm_1"/>
    <property type="match status" value="2"/>
</dbReference>
<feature type="transmembrane region" description="Helical" evidence="10">
    <location>
        <begin position="391"/>
        <end position="411"/>
    </location>
</feature>
<keyword evidence="7 9" id="KW-0675">Receptor</keyword>
<evidence type="ECO:0000256" key="6">
    <source>
        <dbReference type="ARBA" id="ARBA00023136"/>
    </source>
</evidence>
<feature type="transmembrane region" description="Helical" evidence="10">
    <location>
        <begin position="276"/>
        <end position="300"/>
    </location>
</feature>
<evidence type="ECO:0000256" key="7">
    <source>
        <dbReference type="ARBA" id="ARBA00023170"/>
    </source>
</evidence>
<keyword evidence="8 9" id="KW-0807">Transducer</keyword>
<dbReference type="PANTHER" id="PTHR24249">
    <property type="entry name" value="HISTAMINE RECEPTOR-RELATED G-PROTEIN COUPLED RECEPTOR"/>
    <property type="match status" value="1"/>
</dbReference>
<evidence type="ECO:0000313" key="13">
    <source>
        <dbReference type="Proteomes" id="UP001159427"/>
    </source>
</evidence>
<feature type="domain" description="G-protein coupled receptors family 1 profile" evidence="11">
    <location>
        <begin position="292"/>
        <end position="534"/>
    </location>
</feature>
<evidence type="ECO:0000313" key="12">
    <source>
        <dbReference type="EMBL" id="CAH3174310.1"/>
    </source>
</evidence>
<evidence type="ECO:0000256" key="1">
    <source>
        <dbReference type="ARBA" id="ARBA00004651"/>
    </source>
</evidence>
<dbReference type="PRINTS" id="PR00237">
    <property type="entry name" value="GPCRRHODOPSN"/>
</dbReference>
<dbReference type="EMBL" id="CALNXI010001658">
    <property type="protein sequence ID" value="CAH3174310.1"/>
    <property type="molecule type" value="Genomic_DNA"/>
</dbReference>
<dbReference type="Proteomes" id="UP001159427">
    <property type="component" value="Unassembled WGS sequence"/>
</dbReference>
<sequence>MANAEEISSLLVVILNIFSSYTAVTLNVITIHVLRKISSLPKPVRILLLSLAVSDLAVGLIVQPISIARLITQNTDTFQFKKTSEVFGICFTAASFLNITALGADRFLAIHLHLRYQELVTRRRIVTAVITIWVFSATVSLFDLWDRMITAAQATLLAIVIVCFISATFFYCKIYLTVRHLTNQIHTLQVQQESQNGESTSQNTARQRKSAIATFHVYIVFFLCNLPYYSINIANRILTVLYFRSVLLADSSTLRVICNKRASSLAMANAEEISPLLVVILNIFSSYTAVTLNVITIHVLRKISSLPKPVRILLMSLAVSDLAVGLIVQPLAIATLISQNTDTFQFDKTSEVFGICFTAASFLNITALGADRFLAIHLHLRYQELVTHRRIVTAVITIWVFSATVSVFDLWDRMITAAPATLLAIVIVCFISATFFYSKIYLTVRHLTNQIHTLHVQQASQNVESTSQNTARQRKSAIATFYVYIVFLLCNLPHYSINIANRVSRRETSDSEETLIIYTQTLVHLNSSLNPLIYAWKMRPIRHAIMEILRNIFSKHCC</sequence>
<feature type="transmembrane region" description="Helical" evidence="10">
    <location>
        <begin position="515"/>
        <end position="536"/>
    </location>
</feature>
<feature type="transmembrane region" description="Helical" evidence="10">
    <location>
        <begin position="211"/>
        <end position="231"/>
    </location>
</feature>
<feature type="transmembrane region" description="Helical" evidence="10">
    <location>
        <begin position="12"/>
        <end position="34"/>
    </location>
</feature>
<keyword evidence="4 10" id="KW-1133">Transmembrane helix</keyword>
<gene>
    <name evidence="12" type="ORF">PEVE_00009480</name>
</gene>
<evidence type="ECO:0000256" key="10">
    <source>
        <dbReference type="SAM" id="Phobius"/>
    </source>
</evidence>
<name>A0ABN8R5M3_9CNID</name>
<keyword evidence="2" id="KW-1003">Cell membrane</keyword>
<accession>A0ABN8R5M3</accession>
<dbReference type="InterPro" id="IPR000276">
    <property type="entry name" value="GPCR_Rhodpsn"/>
</dbReference>
<dbReference type="CDD" id="cd00637">
    <property type="entry name" value="7tm_classA_rhodopsin-like"/>
    <property type="match status" value="2"/>
</dbReference>